<dbReference type="PANTHER" id="PTHR11360:SF177">
    <property type="entry name" value="RIBOFLAVIN TRANSPORTER MCH5"/>
    <property type="match status" value="1"/>
</dbReference>
<dbReference type="GO" id="GO:0022857">
    <property type="term" value="F:transmembrane transporter activity"/>
    <property type="evidence" value="ECO:0007669"/>
    <property type="project" value="InterPro"/>
</dbReference>
<feature type="transmembrane region" description="Helical" evidence="3">
    <location>
        <begin position="333"/>
        <end position="355"/>
    </location>
</feature>
<name>A0A559LZ92_9HELO</name>
<feature type="transmembrane region" description="Helical" evidence="3">
    <location>
        <begin position="200"/>
        <end position="220"/>
    </location>
</feature>
<proteinExistence type="inferred from homology"/>
<comment type="subcellular location">
    <subcellularLocation>
        <location evidence="1">Membrane</location>
        <topology evidence="1">Multi-pass membrane protein</topology>
    </subcellularLocation>
</comment>
<evidence type="ECO:0000313" key="4">
    <source>
        <dbReference type="EMBL" id="TVY86026.1"/>
    </source>
</evidence>
<evidence type="ECO:0000256" key="1">
    <source>
        <dbReference type="ARBA" id="ARBA00004141"/>
    </source>
</evidence>
<feature type="transmembrane region" description="Helical" evidence="3">
    <location>
        <begin position="112"/>
        <end position="129"/>
    </location>
</feature>
<reference evidence="4 5" key="1">
    <citation type="submission" date="2018-05" db="EMBL/GenBank/DDBJ databases">
        <title>Genome sequencing and assembly of the regulated plant pathogen Lachnellula willkommii and related sister species for the development of diagnostic species identification markers.</title>
        <authorList>
            <person name="Giroux E."/>
            <person name="Bilodeau G."/>
        </authorList>
    </citation>
    <scope>NUCLEOTIDE SEQUENCE [LARGE SCALE GENOMIC DNA]</scope>
    <source>
        <strain evidence="4 5">CBS 172.35</strain>
    </source>
</reference>
<sequence length="477" mass="51923">MDEIEDQKPNASAHVEAVGEHHLGVGGHDPIVNEFPEGGFWGWLAVFGAATAVFAGGVEYSFGVFLTYYTTHFLSHHTASQISWIGSGAAFIHTVVGLLIGKLYDDGWFRHIIFFGSCLQILSVMLLSICTEYWQVWLCQGLGLGVAAGCIWQPSISIVSQYFERRRSLVMGTVICGSALGGVVFPMIVNNVFEKVGFGWGVRINGFIMLFLLIIANLTMHPRLATRSLSGRLLVKREVLKSDLVRVDTDHTTTPQTIHKINYKHFFDASFCVTTLGCFFIQLGTGMPYAYITTFATTQGNISPGLQFYLLPITFAGSFLGSPFWAGLADRLGVFNIVISTTLVSAGLQAAILGAKTDGPAVVISLLYGFMAAGFQSMNGPIYAVLSDTVLEIGHRMAFGFFVIGTATLISSPIQGALLGAFPPEYTFWKPIVFSVLCLVIGVSLLTVARIILSRSLRWDGREAGLNKKIFGIIKRV</sequence>
<feature type="transmembrane region" description="Helical" evidence="3">
    <location>
        <begin position="266"/>
        <end position="286"/>
    </location>
</feature>
<keyword evidence="3" id="KW-0472">Membrane</keyword>
<dbReference type="InterPro" id="IPR036259">
    <property type="entry name" value="MFS_trans_sf"/>
</dbReference>
<feature type="transmembrane region" description="Helical" evidence="3">
    <location>
        <begin position="428"/>
        <end position="453"/>
    </location>
</feature>
<dbReference type="SUPFAM" id="SSF103473">
    <property type="entry name" value="MFS general substrate transporter"/>
    <property type="match status" value="1"/>
</dbReference>
<evidence type="ECO:0000256" key="3">
    <source>
        <dbReference type="SAM" id="Phobius"/>
    </source>
</evidence>
<comment type="similarity">
    <text evidence="2">Belongs to the major facilitator superfamily. Monocarboxylate porter (TC 2.A.1.13) family.</text>
</comment>
<dbReference type="InterPro" id="IPR011701">
    <property type="entry name" value="MFS"/>
</dbReference>
<gene>
    <name evidence="4" type="primary">apdF_6</name>
    <name evidence="4" type="ORF">LAWI1_G008507</name>
</gene>
<dbReference type="PANTHER" id="PTHR11360">
    <property type="entry name" value="MONOCARBOXYLATE TRANSPORTER"/>
    <property type="match status" value="1"/>
</dbReference>
<organism evidence="4 5">
    <name type="scientific">Lachnellula willkommii</name>
    <dbReference type="NCBI Taxonomy" id="215461"/>
    <lineage>
        <taxon>Eukaryota</taxon>
        <taxon>Fungi</taxon>
        <taxon>Dikarya</taxon>
        <taxon>Ascomycota</taxon>
        <taxon>Pezizomycotina</taxon>
        <taxon>Leotiomycetes</taxon>
        <taxon>Helotiales</taxon>
        <taxon>Lachnaceae</taxon>
        <taxon>Lachnellula</taxon>
    </lineage>
</organism>
<evidence type="ECO:0000313" key="5">
    <source>
        <dbReference type="Proteomes" id="UP000315522"/>
    </source>
</evidence>
<feature type="transmembrane region" description="Helical" evidence="3">
    <location>
        <begin position="168"/>
        <end position="188"/>
    </location>
</feature>
<feature type="transmembrane region" description="Helical" evidence="3">
    <location>
        <begin position="135"/>
        <end position="156"/>
    </location>
</feature>
<dbReference type="AlphaFoldDB" id="A0A559LZ92"/>
<feature type="transmembrane region" description="Helical" evidence="3">
    <location>
        <begin position="306"/>
        <end position="326"/>
    </location>
</feature>
<dbReference type="Proteomes" id="UP000315522">
    <property type="component" value="Unassembled WGS sequence"/>
</dbReference>
<accession>A0A559LZ92</accession>
<keyword evidence="3" id="KW-1133">Transmembrane helix</keyword>
<dbReference type="GO" id="GO:0016020">
    <property type="term" value="C:membrane"/>
    <property type="evidence" value="ECO:0007669"/>
    <property type="project" value="UniProtKB-SubCell"/>
</dbReference>
<protein>
    <submittedName>
        <fullName evidence="4">Aspyridones efflux protein</fullName>
    </submittedName>
</protein>
<comment type="caution">
    <text evidence="4">The sequence shown here is derived from an EMBL/GenBank/DDBJ whole genome shotgun (WGS) entry which is preliminary data.</text>
</comment>
<dbReference type="EMBL" id="QGML01004423">
    <property type="protein sequence ID" value="TVY86026.1"/>
    <property type="molecule type" value="Genomic_DNA"/>
</dbReference>
<dbReference type="Gene3D" id="1.20.1250.20">
    <property type="entry name" value="MFS general substrate transporter like domains"/>
    <property type="match status" value="2"/>
</dbReference>
<keyword evidence="3" id="KW-0812">Transmembrane</keyword>
<feature type="transmembrane region" description="Helical" evidence="3">
    <location>
        <begin position="361"/>
        <end position="386"/>
    </location>
</feature>
<feature type="transmembrane region" description="Helical" evidence="3">
    <location>
        <begin position="82"/>
        <end position="100"/>
    </location>
</feature>
<evidence type="ECO:0000256" key="2">
    <source>
        <dbReference type="ARBA" id="ARBA00006727"/>
    </source>
</evidence>
<feature type="transmembrane region" description="Helical" evidence="3">
    <location>
        <begin position="398"/>
        <end position="422"/>
    </location>
</feature>
<keyword evidence="5" id="KW-1185">Reference proteome</keyword>
<feature type="transmembrane region" description="Helical" evidence="3">
    <location>
        <begin position="40"/>
        <end position="62"/>
    </location>
</feature>
<dbReference type="Pfam" id="PF07690">
    <property type="entry name" value="MFS_1"/>
    <property type="match status" value="1"/>
</dbReference>
<dbReference type="InterPro" id="IPR050327">
    <property type="entry name" value="Proton-linked_MCT"/>
</dbReference>